<feature type="domain" description="Methyl-accepting transducer" evidence="7">
    <location>
        <begin position="439"/>
        <end position="668"/>
    </location>
</feature>
<keyword evidence="2" id="KW-0488">Methylation</keyword>
<comment type="caution">
    <text evidence="9">The sequence shown here is derived from an EMBL/GenBank/DDBJ whole genome shotgun (WGS) entry which is preliminary data.</text>
</comment>
<dbReference type="SMART" id="SM00304">
    <property type="entry name" value="HAMP"/>
    <property type="match status" value="1"/>
</dbReference>
<evidence type="ECO:0000313" key="10">
    <source>
        <dbReference type="Proteomes" id="UP000235803"/>
    </source>
</evidence>
<evidence type="ECO:0000259" key="8">
    <source>
        <dbReference type="PROSITE" id="PS50885"/>
    </source>
</evidence>
<keyword evidence="6" id="KW-1133">Transmembrane helix</keyword>
<keyword evidence="6" id="KW-0472">Membrane</keyword>
<proteinExistence type="inferred from homology"/>
<dbReference type="InterPro" id="IPR004089">
    <property type="entry name" value="MCPsignal_dom"/>
</dbReference>
<dbReference type="EMBL" id="PNRF01000013">
    <property type="protein sequence ID" value="PMR76159.1"/>
    <property type="molecule type" value="Genomic_DNA"/>
</dbReference>
<dbReference type="RefSeq" id="WP_102652732.1">
    <property type="nucleotide sequence ID" value="NZ_PNRF01000013.1"/>
</dbReference>
<accession>A0A2N7U6V7</accession>
<dbReference type="PANTHER" id="PTHR43531">
    <property type="entry name" value="PROTEIN ICFG"/>
    <property type="match status" value="1"/>
</dbReference>
<evidence type="ECO:0000256" key="3">
    <source>
        <dbReference type="ARBA" id="ARBA00023224"/>
    </source>
</evidence>
<keyword evidence="3 5" id="KW-0807">Transducer</keyword>
<dbReference type="PROSITE" id="PS50885">
    <property type="entry name" value="HAMP"/>
    <property type="match status" value="1"/>
</dbReference>
<evidence type="ECO:0000256" key="1">
    <source>
        <dbReference type="ARBA" id="ARBA00004370"/>
    </source>
</evidence>
<name>A0A2N7U6V7_9GAMM</name>
<dbReference type="CDD" id="cd11386">
    <property type="entry name" value="MCP_signal"/>
    <property type="match status" value="1"/>
</dbReference>
<dbReference type="InterPro" id="IPR003660">
    <property type="entry name" value="HAMP_dom"/>
</dbReference>
<evidence type="ECO:0000256" key="6">
    <source>
        <dbReference type="SAM" id="Phobius"/>
    </source>
</evidence>
<dbReference type="GO" id="GO:0004888">
    <property type="term" value="F:transmembrane signaling receptor activity"/>
    <property type="evidence" value="ECO:0007669"/>
    <property type="project" value="TreeGrafter"/>
</dbReference>
<dbReference type="GO" id="GO:0007165">
    <property type="term" value="P:signal transduction"/>
    <property type="evidence" value="ECO:0007669"/>
    <property type="project" value="UniProtKB-KW"/>
</dbReference>
<keyword evidence="6" id="KW-0812">Transmembrane</keyword>
<evidence type="ECO:0000313" key="9">
    <source>
        <dbReference type="EMBL" id="PMR76159.1"/>
    </source>
</evidence>
<dbReference type="FunFam" id="1.10.287.950:FF:000001">
    <property type="entry name" value="Methyl-accepting chemotaxis sensory transducer"/>
    <property type="match status" value="1"/>
</dbReference>
<sequence>MKKVLSLRAMLVGLFMTAVLGAVVLAATGLMSNQRLVDSQRFIINDVLPLQAASRGMVDTMGQFGQRHANLLVAHSDEALQRVTPQAQLADRFQAERDALQAGDDDAQAERLAVLDARYQALLDADGALERARREDILLAEAMNGRIMAMQSHIGEVMDSAENMSGRAMLSNVRKEIQLRDQVEAWQEDGMTTLPTALLEQAVGVRTDIAQIGGEVRTAVAMLADLGRQLTQVESADALVNLRYNQITQQINLARQSLAAIAASPQANSEQIALAESLRDIIGRLDELMVSGENAVYGLRQQQIDLQLRQQQALEAVEEAMVAMRMLLGEVEAFSVAQADGAASRAEELASAGQILQVVVTLAVVLVLAIFGWRTLVRVLGPLGQMRSQMEAIGGDAGAGADLSRRIELDRDDEIGRAAKAFNRMMETFEGIVAQIRDGAEKVAVSSRQIAAGNGDLSQRTEEQSASLAETASSLGQITTTVRQTADYAHQAREASGDVSHRARLAGDVAARTDAAMSGIRQSSERITSIITVIDDIAFQTNLLALNASVEAARAGEQGRGFAVVASEVRKLASRSAEEAAQIRGLVADSVRRVEEGAGLVASTSEHLKEIMESLTSVTNHVTEIAQATQEQSAGIEQINQAIAQLDQVTHQNARLVQEATSASKSLDERAADMHALVGHFKTGTGEALRLAGPAQVTVGRFE</sequence>
<feature type="transmembrane region" description="Helical" evidence="6">
    <location>
        <begin position="355"/>
        <end position="377"/>
    </location>
</feature>
<keyword evidence="10" id="KW-1185">Reference proteome</keyword>
<evidence type="ECO:0000256" key="2">
    <source>
        <dbReference type="ARBA" id="ARBA00022481"/>
    </source>
</evidence>
<comment type="similarity">
    <text evidence="4">Belongs to the methyl-accepting chemotaxis (MCP) protein family.</text>
</comment>
<reference evidence="9 10" key="1">
    <citation type="submission" date="2018-01" db="EMBL/GenBank/DDBJ databases">
        <title>Halomonas endophytica sp. nov., isolated from storage liquid in the stems of Populus euphratica.</title>
        <authorList>
            <person name="Chen C."/>
        </authorList>
    </citation>
    <scope>NUCLEOTIDE SEQUENCE [LARGE SCALE GENOMIC DNA]</scope>
    <source>
        <strain evidence="9 10">MC28</strain>
    </source>
</reference>
<dbReference type="PANTHER" id="PTHR43531:SF14">
    <property type="entry name" value="METHYL-ACCEPTING CHEMOTAXIS PROTEIN I-RELATED"/>
    <property type="match status" value="1"/>
</dbReference>
<dbReference type="AlphaFoldDB" id="A0A2N7U6V7"/>
<organism evidence="9 10">
    <name type="scientific">Billgrantia endophytica</name>
    <dbReference type="NCBI Taxonomy" id="2033802"/>
    <lineage>
        <taxon>Bacteria</taxon>
        <taxon>Pseudomonadati</taxon>
        <taxon>Pseudomonadota</taxon>
        <taxon>Gammaproteobacteria</taxon>
        <taxon>Oceanospirillales</taxon>
        <taxon>Halomonadaceae</taxon>
        <taxon>Billgrantia</taxon>
    </lineage>
</organism>
<evidence type="ECO:0000256" key="5">
    <source>
        <dbReference type="PROSITE-ProRule" id="PRU00284"/>
    </source>
</evidence>
<dbReference type="SUPFAM" id="SSF58104">
    <property type="entry name" value="Methyl-accepting chemotaxis protein (MCP) signaling domain"/>
    <property type="match status" value="1"/>
</dbReference>
<dbReference type="PROSITE" id="PS50111">
    <property type="entry name" value="CHEMOTAXIS_TRANSDUC_2"/>
    <property type="match status" value="1"/>
</dbReference>
<dbReference type="GO" id="GO:0006935">
    <property type="term" value="P:chemotaxis"/>
    <property type="evidence" value="ECO:0007669"/>
    <property type="project" value="TreeGrafter"/>
</dbReference>
<dbReference type="Gene3D" id="1.10.287.950">
    <property type="entry name" value="Methyl-accepting chemotaxis protein"/>
    <property type="match status" value="1"/>
</dbReference>
<dbReference type="OrthoDB" id="2489132at2"/>
<comment type="subcellular location">
    <subcellularLocation>
        <location evidence="1">Membrane</location>
    </subcellularLocation>
</comment>
<dbReference type="Pfam" id="PF00015">
    <property type="entry name" value="MCPsignal"/>
    <property type="match status" value="1"/>
</dbReference>
<feature type="domain" description="HAMP" evidence="8">
    <location>
        <begin position="377"/>
        <end position="434"/>
    </location>
</feature>
<evidence type="ECO:0000259" key="7">
    <source>
        <dbReference type="PROSITE" id="PS50111"/>
    </source>
</evidence>
<dbReference type="Pfam" id="PF00672">
    <property type="entry name" value="HAMP"/>
    <property type="match status" value="1"/>
</dbReference>
<dbReference type="CDD" id="cd06225">
    <property type="entry name" value="HAMP"/>
    <property type="match status" value="1"/>
</dbReference>
<protein>
    <submittedName>
        <fullName evidence="9">Methyl-accepting chemotaxis protein</fullName>
    </submittedName>
</protein>
<evidence type="ECO:0000256" key="4">
    <source>
        <dbReference type="ARBA" id="ARBA00029447"/>
    </source>
</evidence>
<dbReference type="Proteomes" id="UP000235803">
    <property type="component" value="Unassembled WGS sequence"/>
</dbReference>
<gene>
    <name evidence="9" type="ORF">C1H69_07230</name>
</gene>
<dbReference type="GO" id="GO:0005886">
    <property type="term" value="C:plasma membrane"/>
    <property type="evidence" value="ECO:0007669"/>
    <property type="project" value="TreeGrafter"/>
</dbReference>
<dbReference type="SMART" id="SM00283">
    <property type="entry name" value="MA"/>
    <property type="match status" value="1"/>
</dbReference>
<dbReference type="InterPro" id="IPR051310">
    <property type="entry name" value="MCP_chemotaxis"/>
</dbReference>